<keyword evidence="3" id="KW-1185">Reference proteome</keyword>
<dbReference type="InterPro" id="IPR036237">
    <property type="entry name" value="Xyl_isomerase-like_sf"/>
</dbReference>
<dbReference type="PANTHER" id="PTHR12110">
    <property type="entry name" value="HYDROXYPYRUVATE ISOMERASE"/>
    <property type="match status" value="1"/>
</dbReference>
<dbReference type="SUPFAM" id="SSF51658">
    <property type="entry name" value="Xylose isomerase-like"/>
    <property type="match status" value="1"/>
</dbReference>
<dbReference type="InterPro" id="IPR006311">
    <property type="entry name" value="TAT_signal"/>
</dbReference>
<dbReference type="PROSITE" id="PS51318">
    <property type="entry name" value="TAT"/>
    <property type="match status" value="1"/>
</dbReference>
<dbReference type="InterPro" id="IPR050312">
    <property type="entry name" value="IolE/XylAMocC-like"/>
</dbReference>
<dbReference type="GO" id="GO:0016853">
    <property type="term" value="F:isomerase activity"/>
    <property type="evidence" value="ECO:0007669"/>
    <property type="project" value="UniProtKB-KW"/>
</dbReference>
<gene>
    <name evidence="2" type="ORF">EBN88_17970</name>
</gene>
<proteinExistence type="predicted"/>
<organism evidence="2 3">
    <name type="scientific">Streptomyces triticirhizae</name>
    <dbReference type="NCBI Taxonomy" id="2483353"/>
    <lineage>
        <taxon>Bacteria</taxon>
        <taxon>Bacillati</taxon>
        <taxon>Actinomycetota</taxon>
        <taxon>Actinomycetes</taxon>
        <taxon>Kitasatosporales</taxon>
        <taxon>Streptomycetaceae</taxon>
        <taxon>Streptomyces</taxon>
    </lineage>
</organism>
<reference evidence="2 3" key="1">
    <citation type="submission" date="2018-10" db="EMBL/GenBank/DDBJ databases">
        <title>Isolation, diversity and antifungal activity of actinobacteria from wheat.</title>
        <authorList>
            <person name="Han C."/>
        </authorList>
    </citation>
    <scope>NUCLEOTIDE SEQUENCE [LARGE SCALE GENOMIC DNA]</scope>
    <source>
        <strain evidence="2 3">NEAU-YY642</strain>
    </source>
</reference>
<accession>A0A3M2LPC1</accession>
<comment type="caution">
    <text evidence="2">The sequence shown here is derived from an EMBL/GenBank/DDBJ whole genome shotgun (WGS) entry which is preliminary data.</text>
</comment>
<evidence type="ECO:0000259" key="1">
    <source>
        <dbReference type="Pfam" id="PF01261"/>
    </source>
</evidence>
<name>A0A3M2LPC1_9ACTN</name>
<dbReference type="InterPro" id="IPR013022">
    <property type="entry name" value="Xyl_isomerase-like_TIM-brl"/>
</dbReference>
<dbReference type="Gene3D" id="3.20.20.150">
    <property type="entry name" value="Divalent-metal-dependent TIM barrel enzymes"/>
    <property type="match status" value="1"/>
</dbReference>
<dbReference type="RefSeq" id="WP_122184911.1">
    <property type="nucleotide sequence ID" value="NZ_RFFJ01000101.1"/>
</dbReference>
<dbReference type="PANTHER" id="PTHR12110:SF41">
    <property type="entry name" value="INOSOSE DEHYDRATASE"/>
    <property type="match status" value="1"/>
</dbReference>
<evidence type="ECO:0000313" key="3">
    <source>
        <dbReference type="Proteomes" id="UP000278673"/>
    </source>
</evidence>
<dbReference type="AlphaFoldDB" id="A0A3M2LPC1"/>
<dbReference type="EMBL" id="RFFJ01000101">
    <property type="protein sequence ID" value="RMI37945.1"/>
    <property type="molecule type" value="Genomic_DNA"/>
</dbReference>
<dbReference type="Proteomes" id="UP000278673">
    <property type="component" value="Unassembled WGS sequence"/>
</dbReference>
<sequence>MCYGLNDEKALAMARAGRAGTSRRTLLRGAALGALGAGALATGVATAPAAQASPHHGRGRARVPKDRISIQLYTVRDALNGEPGFDESLRRIADYGYPRVEQALGFFGRTARELRSFYRELGIRATSSHNDISADEEALETKLGDARELGQSYINVPWLSSEDADDWRRWAERMNHEAERARRFGLRYGYHNHAHEFTTDLGGGLTPWEILTSELDPRLVHLEIDIYWAVTGGIESGDGVDDPERFTIDVIRSAPQRVRQYHVKDRDPETGDMADPGTGMIDFPRIFRAHRVEEYIVENDTPDVTPLHSADVGYSYLRNLSC</sequence>
<feature type="domain" description="Xylose isomerase-like TIM barrel" evidence="1">
    <location>
        <begin position="89"/>
        <end position="289"/>
    </location>
</feature>
<keyword evidence="2" id="KW-0413">Isomerase</keyword>
<protein>
    <submittedName>
        <fullName evidence="2">Sugar phosphate isomerase/epimerase</fullName>
    </submittedName>
</protein>
<dbReference type="Pfam" id="PF01261">
    <property type="entry name" value="AP_endonuc_2"/>
    <property type="match status" value="1"/>
</dbReference>
<evidence type="ECO:0000313" key="2">
    <source>
        <dbReference type="EMBL" id="RMI37945.1"/>
    </source>
</evidence>